<evidence type="ECO:0000256" key="3">
    <source>
        <dbReference type="ARBA" id="ARBA00023015"/>
    </source>
</evidence>
<dbReference type="AlphaFoldDB" id="A0AAD6VSQ9"/>
<dbReference type="SUPFAM" id="SSF57701">
    <property type="entry name" value="Zn2/Cys6 DNA-binding domain"/>
    <property type="match status" value="2"/>
</dbReference>
<gene>
    <name evidence="7" type="ORF">GGX14DRAFT_430186</name>
</gene>
<evidence type="ECO:0000259" key="6">
    <source>
        <dbReference type="PROSITE" id="PS50048"/>
    </source>
</evidence>
<feature type="domain" description="Zn(2)-C6 fungal-type" evidence="6">
    <location>
        <begin position="10"/>
        <end position="41"/>
    </location>
</feature>
<comment type="subcellular location">
    <subcellularLocation>
        <location evidence="1">Nucleus</location>
    </subcellularLocation>
</comment>
<dbReference type="GO" id="GO:0005634">
    <property type="term" value="C:nucleus"/>
    <property type="evidence" value="ECO:0007669"/>
    <property type="project" value="UniProtKB-SubCell"/>
</dbReference>
<sequence length="582" mass="64994">MNMDKPAKATCGRCRAKKIRCDGQLPCGPCLKGRIDVNCSYTAAHSSISNSPSDLRKGAACIACRRKKKKCTGDWPCHACIAAKKEDDCKYNDGSQLSFTRALIDRTLELEQLLSEAKQAPQDMSTDTVDINFSAELDQLLSSNCLAPEPILFDPDLLFNPEASDATYFLPEENTLETQTMYDPTAAEASTLEILQGPEEKMLRLRKAFLAKRIQFGFILPAHKLAAVINGDLSGTIVHPVLVHVCHLWGYMLEYCEKNRTWTSSAESNADEVEQLRLVLGSLAGVLGPAPDPVTTLMTYLSVSLYFFHMHDFRRGQEFLTVASNTALMNDLDLAALAYVRADEDDKSMYSLLPLTDGDEVRSAYSALIYVAMSAQVVLAMPSVVDSRLVETFDRLMTTDIPNNADINFQRAKSVRLLKQTRELTFAWNHARSPPPSWAERYWKLVEQLHIYVGRLKPIQLRASFIPDAHTTELVLKISSTIALAALADLHSIFAPSHVESSKRYRDAVLEIVCITSTFSMDDCQYLDPILPVCWSVATKRILDNQVMYENQESIIAAIRECNQNLQQVLPLVTDFETLTVS</sequence>
<proteinExistence type="predicted"/>
<dbReference type="PANTHER" id="PTHR47338:SF5">
    <property type="entry name" value="ZN(II)2CYS6 TRANSCRIPTION FACTOR (EUROFUNG)"/>
    <property type="match status" value="1"/>
</dbReference>
<dbReference type="GO" id="GO:0000981">
    <property type="term" value="F:DNA-binding transcription factor activity, RNA polymerase II-specific"/>
    <property type="evidence" value="ECO:0007669"/>
    <property type="project" value="InterPro"/>
</dbReference>
<keyword evidence="4" id="KW-0804">Transcription</keyword>
<dbReference type="InterPro" id="IPR050815">
    <property type="entry name" value="TF_fung"/>
</dbReference>
<dbReference type="GO" id="GO:0008270">
    <property type="term" value="F:zinc ion binding"/>
    <property type="evidence" value="ECO:0007669"/>
    <property type="project" value="InterPro"/>
</dbReference>
<evidence type="ECO:0000313" key="7">
    <source>
        <dbReference type="EMBL" id="KAJ7221570.1"/>
    </source>
</evidence>
<evidence type="ECO:0000256" key="1">
    <source>
        <dbReference type="ARBA" id="ARBA00004123"/>
    </source>
</evidence>
<comment type="caution">
    <text evidence="7">The sequence shown here is derived from an EMBL/GenBank/DDBJ whole genome shotgun (WGS) entry which is preliminary data.</text>
</comment>
<dbReference type="Pfam" id="PF00172">
    <property type="entry name" value="Zn_clus"/>
    <property type="match status" value="2"/>
</dbReference>
<dbReference type="SMART" id="SM00066">
    <property type="entry name" value="GAL4"/>
    <property type="match status" value="2"/>
</dbReference>
<reference evidence="7" key="1">
    <citation type="submission" date="2023-03" db="EMBL/GenBank/DDBJ databases">
        <title>Massive genome expansion in bonnet fungi (Mycena s.s.) driven by repeated elements and novel gene families across ecological guilds.</title>
        <authorList>
            <consortium name="Lawrence Berkeley National Laboratory"/>
            <person name="Harder C.B."/>
            <person name="Miyauchi S."/>
            <person name="Viragh M."/>
            <person name="Kuo A."/>
            <person name="Thoen E."/>
            <person name="Andreopoulos B."/>
            <person name="Lu D."/>
            <person name="Skrede I."/>
            <person name="Drula E."/>
            <person name="Henrissat B."/>
            <person name="Morin E."/>
            <person name="Kohler A."/>
            <person name="Barry K."/>
            <person name="LaButti K."/>
            <person name="Morin E."/>
            <person name="Salamov A."/>
            <person name="Lipzen A."/>
            <person name="Mereny Z."/>
            <person name="Hegedus B."/>
            <person name="Baldrian P."/>
            <person name="Stursova M."/>
            <person name="Weitz H."/>
            <person name="Taylor A."/>
            <person name="Grigoriev I.V."/>
            <person name="Nagy L.G."/>
            <person name="Martin F."/>
            <person name="Kauserud H."/>
        </authorList>
    </citation>
    <scope>NUCLEOTIDE SEQUENCE</scope>
    <source>
        <strain evidence="7">9144</strain>
    </source>
</reference>
<dbReference type="EMBL" id="JARJCW010000008">
    <property type="protein sequence ID" value="KAJ7221570.1"/>
    <property type="molecule type" value="Genomic_DNA"/>
</dbReference>
<dbReference type="InterPro" id="IPR001138">
    <property type="entry name" value="Zn2Cys6_DnaBD"/>
</dbReference>
<dbReference type="PROSITE" id="PS50048">
    <property type="entry name" value="ZN2_CY6_FUNGAL_2"/>
    <property type="match status" value="2"/>
</dbReference>
<keyword evidence="2" id="KW-0479">Metal-binding</keyword>
<dbReference type="PROSITE" id="PS00463">
    <property type="entry name" value="ZN2_CY6_FUNGAL_1"/>
    <property type="match status" value="2"/>
</dbReference>
<feature type="domain" description="Zn(2)-C6 fungal-type" evidence="6">
    <location>
        <begin position="60"/>
        <end position="91"/>
    </location>
</feature>
<organism evidence="7 8">
    <name type="scientific">Mycena pura</name>
    <dbReference type="NCBI Taxonomy" id="153505"/>
    <lineage>
        <taxon>Eukaryota</taxon>
        <taxon>Fungi</taxon>
        <taxon>Dikarya</taxon>
        <taxon>Basidiomycota</taxon>
        <taxon>Agaricomycotina</taxon>
        <taxon>Agaricomycetes</taxon>
        <taxon>Agaricomycetidae</taxon>
        <taxon>Agaricales</taxon>
        <taxon>Marasmiineae</taxon>
        <taxon>Mycenaceae</taxon>
        <taxon>Mycena</taxon>
    </lineage>
</organism>
<protein>
    <recommendedName>
        <fullName evidence="6">Zn(2)-C6 fungal-type domain-containing protein</fullName>
    </recommendedName>
</protein>
<dbReference type="PANTHER" id="PTHR47338">
    <property type="entry name" value="ZN(II)2CYS6 TRANSCRIPTION FACTOR (EUROFUNG)-RELATED"/>
    <property type="match status" value="1"/>
</dbReference>
<dbReference type="Proteomes" id="UP001219525">
    <property type="component" value="Unassembled WGS sequence"/>
</dbReference>
<evidence type="ECO:0000256" key="5">
    <source>
        <dbReference type="ARBA" id="ARBA00023242"/>
    </source>
</evidence>
<evidence type="ECO:0000256" key="4">
    <source>
        <dbReference type="ARBA" id="ARBA00023163"/>
    </source>
</evidence>
<dbReference type="Gene3D" id="4.10.240.10">
    <property type="entry name" value="Zn(2)-C6 fungal-type DNA-binding domain"/>
    <property type="match status" value="2"/>
</dbReference>
<keyword evidence="3" id="KW-0805">Transcription regulation</keyword>
<evidence type="ECO:0000313" key="8">
    <source>
        <dbReference type="Proteomes" id="UP001219525"/>
    </source>
</evidence>
<dbReference type="CDD" id="cd00067">
    <property type="entry name" value="GAL4"/>
    <property type="match status" value="2"/>
</dbReference>
<keyword evidence="5" id="KW-0539">Nucleus</keyword>
<dbReference type="InterPro" id="IPR036864">
    <property type="entry name" value="Zn2-C6_fun-type_DNA-bd_sf"/>
</dbReference>
<accession>A0AAD6VSQ9</accession>
<evidence type="ECO:0000256" key="2">
    <source>
        <dbReference type="ARBA" id="ARBA00022723"/>
    </source>
</evidence>
<keyword evidence="8" id="KW-1185">Reference proteome</keyword>
<name>A0AAD6VSQ9_9AGAR</name>